<name>A0A7J6XPS5_TRYCR</name>
<gene>
    <name evidence="2" type="ORF">ECC02_011036</name>
</gene>
<feature type="compositionally biased region" description="Low complexity" evidence="1">
    <location>
        <begin position="441"/>
        <end position="454"/>
    </location>
</feature>
<feature type="region of interest" description="Disordered" evidence="1">
    <location>
        <begin position="519"/>
        <end position="549"/>
    </location>
</feature>
<proteinExistence type="predicted"/>
<reference evidence="2 3" key="1">
    <citation type="journal article" date="2019" name="Genome Biol. Evol.">
        <title>Nanopore Sequencing Significantly Improves Genome Assembly of the Protozoan Parasite Trypanosoma cruzi.</title>
        <authorList>
            <person name="Diaz-Viraque F."/>
            <person name="Pita S."/>
            <person name="Greif G."/>
            <person name="de Souza R.C.M."/>
            <person name="Iraola G."/>
            <person name="Robello C."/>
        </authorList>
    </citation>
    <scope>NUCLEOTIDE SEQUENCE [LARGE SCALE GENOMIC DNA]</scope>
    <source>
        <strain evidence="2 3">Berenice</strain>
    </source>
</reference>
<feature type="compositionally biased region" description="Polar residues" evidence="1">
    <location>
        <begin position="532"/>
        <end position="549"/>
    </location>
</feature>
<comment type="caution">
    <text evidence="2">The sequence shown here is derived from an EMBL/GenBank/DDBJ whole genome shotgun (WGS) entry which is preliminary data.</text>
</comment>
<sequence>MATDELTTEARPLDVTVGSALLSDLAAATAPADRDAAALMATDELTTEARPLDVTVGSALLSDSAAVTAPADRDAAALMATDELTTEARPLDVTVGSALLSDSAAVTAPADRDAAALMATDELTTEARPLDVTVGSALLSDSAAVTAPADRDAAALMATDELTTEARPLDVTVGSALLSDSAAATAPADRDAAALMATDELTTEARPLDVTVGSALLSDSAAVTAPADRDAAALMATEESTFVRGPMSVSVGMGTVCDLCGGLAADVTPLHVLSSVDGGEGVTNSRVLSAARAVVVKKSNTREMGIAPGGLESDVVANALRRPLVELSGVEEVAAVEWRKGVSGKNRPSVVSLVAPSPSSERRVFTDVYPDRSFIPGSDVRRMVLVGKARVQNLTSATFDRAFDGSARGTRAMEEGVEAPRPLPLLSAVGEGVGGGRRAARPSAKQPAAASAPADGVPRRGVRFASFALAPTPPPSSEQRRPVRIQRQYDAYQGTVPSWSDPAVLLPRPVLRLRPERVSPAKMESSKLPPVRQQQEGTHPYHNNKNVQQHVTPRGAANTLVQRPTGEAAPSVSHRRLAEVVTRLATSRTSSPQLHAQQSIYSLLPAVRTSPDQRDALYRQRRRRGSVSHARMGPTAAGPPTHMSFHNAPWGPALVSTWAHPMPRSTNGASQTGRFVGDRNVFYY</sequence>
<evidence type="ECO:0000256" key="1">
    <source>
        <dbReference type="SAM" id="MobiDB-lite"/>
    </source>
</evidence>
<evidence type="ECO:0000313" key="2">
    <source>
        <dbReference type="EMBL" id="KAF5216206.1"/>
    </source>
</evidence>
<evidence type="ECO:0000313" key="3">
    <source>
        <dbReference type="Proteomes" id="UP000583944"/>
    </source>
</evidence>
<feature type="region of interest" description="Disordered" evidence="1">
    <location>
        <begin position="621"/>
        <end position="642"/>
    </location>
</feature>
<dbReference type="EMBL" id="JABDHM010000225">
    <property type="protein sequence ID" value="KAF5216206.1"/>
    <property type="molecule type" value="Genomic_DNA"/>
</dbReference>
<dbReference type="Proteomes" id="UP000583944">
    <property type="component" value="Unassembled WGS sequence"/>
</dbReference>
<accession>A0A7J6XPS5</accession>
<dbReference type="AlphaFoldDB" id="A0A7J6XPS5"/>
<organism evidence="2 3">
    <name type="scientific">Trypanosoma cruzi</name>
    <dbReference type="NCBI Taxonomy" id="5693"/>
    <lineage>
        <taxon>Eukaryota</taxon>
        <taxon>Discoba</taxon>
        <taxon>Euglenozoa</taxon>
        <taxon>Kinetoplastea</taxon>
        <taxon>Metakinetoplastina</taxon>
        <taxon>Trypanosomatida</taxon>
        <taxon>Trypanosomatidae</taxon>
        <taxon>Trypanosoma</taxon>
        <taxon>Schizotrypanum</taxon>
    </lineage>
</organism>
<dbReference type="VEuPathDB" id="TriTrypDB:ECC02_011036"/>
<protein>
    <submittedName>
        <fullName evidence="2">Uncharacterized protein</fullName>
    </submittedName>
</protein>
<feature type="region of interest" description="Disordered" evidence="1">
    <location>
        <begin position="424"/>
        <end position="457"/>
    </location>
</feature>